<dbReference type="Proteomes" id="UP001596099">
    <property type="component" value="Unassembled WGS sequence"/>
</dbReference>
<evidence type="ECO:0000313" key="1">
    <source>
        <dbReference type="EMBL" id="MFC5971671.1"/>
    </source>
</evidence>
<keyword evidence="2" id="KW-1185">Reference proteome</keyword>
<dbReference type="EMBL" id="JBHSQH010000001">
    <property type="protein sequence ID" value="MFC5971671.1"/>
    <property type="molecule type" value="Genomic_DNA"/>
</dbReference>
<sequence>MPLDTSDEAWLNAAEASTHREAVHQYLRDHAGVAYHDRELADAVMGTAWAARGDGRVTDSDAIHDLVYTQFLHDQLDELVRQGDVEARNVPTAHVTGEPVPDDWDHVTYYSVSR</sequence>
<gene>
    <name evidence="1" type="ORF">ACFPYI_10040</name>
</gene>
<organism evidence="1 2">
    <name type="scientific">Halomarina salina</name>
    <dbReference type="NCBI Taxonomy" id="1872699"/>
    <lineage>
        <taxon>Archaea</taxon>
        <taxon>Methanobacteriati</taxon>
        <taxon>Methanobacteriota</taxon>
        <taxon>Stenosarchaea group</taxon>
        <taxon>Halobacteria</taxon>
        <taxon>Halobacteriales</taxon>
        <taxon>Natronomonadaceae</taxon>
        <taxon>Halomarina</taxon>
    </lineage>
</organism>
<name>A0ABD5RMM2_9EURY</name>
<accession>A0ABD5RMM2</accession>
<evidence type="ECO:0000313" key="2">
    <source>
        <dbReference type="Proteomes" id="UP001596099"/>
    </source>
</evidence>
<dbReference type="RefSeq" id="WP_247414560.1">
    <property type="nucleotide sequence ID" value="NZ_JALLGW010000001.1"/>
</dbReference>
<reference evidence="1 2" key="1">
    <citation type="journal article" date="2019" name="Int. J. Syst. Evol. Microbiol.">
        <title>The Global Catalogue of Microorganisms (GCM) 10K type strain sequencing project: providing services to taxonomists for standard genome sequencing and annotation.</title>
        <authorList>
            <consortium name="The Broad Institute Genomics Platform"/>
            <consortium name="The Broad Institute Genome Sequencing Center for Infectious Disease"/>
            <person name="Wu L."/>
            <person name="Ma J."/>
        </authorList>
    </citation>
    <scope>NUCLEOTIDE SEQUENCE [LARGE SCALE GENOMIC DNA]</scope>
    <source>
        <strain evidence="1 2">CGMCC 1.12543</strain>
    </source>
</reference>
<proteinExistence type="predicted"/>
<protein>
    <submittedName>
        <fullName evidence="1">Uncharacterized protein</fullName>
    </submittedName>
</protein>
<comment type="caution">
    <text evidence="1">The sequence shown here is derived from an EMBL/GenBank/DDBJ whole genome shotgun (WGS) entry which is preliminary data.</text>
</comment>
<dbReference type="AlphaFoldDB" id="A0ABD5RMM2"/>